<evidence type="ECO:0000256" key="2">
    <source>
        <dbReference type="ARBA" id="ARBA00005135"/>
    </source>
</evidence>
<dbReference type="InterPro" id="IPR050582">
    <property type="entry name" value="HAD-like_SerB"/>
</dbReference>
<dbReference type="SUPFAM" id="SSF56784">
    <property type="entry name" value="HAD-like"/>
    <property type="match status" value="1"/>
</dbReference>
<name>X1IRQ8_9ZZZZ</name>
<accession>X1IRQ8</accession>
<dbReference type="InterPro" id="IPR023214">
    <property type="entry name" value="HAD_sf"/>
</dbReference>
<dbReference type="PANTHER" id="PTHR43344">
    <property type="entry name" value="PHOSPHOSERINE PHOSPHATASE"/>
    <property type="match status" value="1"/>
</dbReference>
<comment type="cofactor">
    <cofactor evidence="1">
        <name>Mg(2+)</name>
        <dbReference type="ChEBI" id="CHEBI:18420"/>
    </cofactor>
</comment>
<evidence type="ECO:0000256" key="7">
    <source>
        <dbReference type="ARBA" id="ARBA00022842"/>
    </source>
</evidence>
<keyword evidence="7" id="KW-0460">Magnesium</keyword>
<dbReference type="Gene3D" id="3.40.50.1000">
    <property type="entry name" value="HAD superfamily/HAD-like"/>
    <property type="match status" value="1"/>
</dbReference>
<protein>
    <recommendedName>
        <fullName evidence="3">phosphoserine phosphatase</fullName>
        <ecNumber evidence="3">3.1.3.3</ecNumber>
    </recommendedName>
</protein>
<dbReference type="Gene3D" id="1.10.3870.10">
    <property type="entry name" value="AF1437-like domain superfamily"/>
    <property type="match status" value="1"/>
</dbReference>
<evidence type="ECO:0000256" key="1">
    <source>
        <dbReference type="ARBA" id="ARBA00001946"/>
    </source>
</evidence>
<dbReference type="Pfam" id="PF00702">
    <property type="entry name" value="Hydrolase"/>
    <property type="match status" value="1"/>
</dbReference>
<reference evidence="9" key="1">
    <citation type="journal article" date="2014" name="Front. Microbiol.">
        <title>High frequency of phylogenetically diverse reductive dehalogenase-homologous genes in deep subseafloor sedimentary metagenomes.</title>
        <authorList>
            <person name="Kawai M."/>
            <person name="Futagami T."/>
            <person name="Toyoda A."/>
            <person name="Takaki Y."/>
            <person name="Nishi S."/>
            <person name="Hori S."/>
            <person name="Arai W."/>
            <person name="Tsubouchi T."/>
            <person name="Morono Y."/>
            <person name="Uchiyama I."/>
            <person name="Ito T."/>
            <person name="Fujiyama A."/>
            <person name="Inagaki F."/>
            <person name="Takami H."/>
        </authorList>
    </citation>
    <scope>NUCLEOTIDE SEQUENCE</scope>
    <source>
        <strain evidence="9">Expedition CK06-06</strain>
    </source>
</reference>
<gene>
    <name evidence="9" type="ORF">S03H2_56060</name>
</gene>
<dbReference type="EMBL" id="BARU01035847">
    <property type="protein sequence ID" value="GAH85131.1"/>
    <property type="molecule type" value="Genomic_DNA"/>
</dbReference>
<keyword evidence="8" id="KW-0718">Serine biosynthesis</keyword>
<comment type="caution">
    <text evidence="9">The sequence shown here is derived from an EMBL/GenBank/DDBJ whole genome shotgun (WGS) entry which is preliminary data.</text>
</comment>
<evidence type="ECO:0000256" key="4">
    <source>
        <dbReference type="ARBA" id="ARBA00022605"/>
    </source>
</evidence>
<sequence length="253" mass="28281">PQDNAYELMKLFPDGDKIFETISRYDDLLTLEGREDYEPGDTLALIAPFLAYHEIKERQITVMGEEAKLTPGAYELVSRLKSPGWQIFCISTSYEQYALSITQRLGIPSQNVACTSFPLDQICQLLGEDDFSLLKQAEEEFITLTDDARIKQILDHFYWRELPKTSSGAIITTVKPVGGRRKVEALEHFATSVGKPLSHWVVVGDSITDFKMLQAVNKVGGLAVAFNANEYALPYSTMGLASTSLDDLWATLE</sequence>
<dbReference type="GO" id="GO:0006564">
    <property type="term" value="P:L-serine biosynthetic process"/>
    <property type="evidence" value="ECO:0007669"/>
    <property type="project" value="UniProtKB-KW"/>
</dbReference>
<evidence type="ECO:0000256" key="6">
    <source>
        <dbReference type="ARBA" id="ARBA00022801"/>
    </source>
</evidence>
<keyword evidence="4" id="KW-0028">Amino-acid biosynthesis</keyword>
<evidence type="ECO:0000256" key="3">
    <source>
        <dbReference type="ARBA" id="ARBA00012640"/>
    </source>
</evidence>
<evidence type="ECO:0000256" key="5">
    <source>
        <dbReference type="ARBA" id="ARBA00022723"/>
    </source>
</evidence>
<dbReference type="GO" id="GO:0005737">
    <property type="term" value="C:cytoplasm"/>
    <property type="evidence" value="ECO:0007669"/>
    <property type="project" value="TreeGrafter"/>
</dbReference>
<feature type="non-terminal residue" evidence="9">
    <location>
        <position position="253"/>
    </location>
</feature>
<dbReference type="GO" id="GO:0036424">
    <property type="term" value="F:L-phosphoserine phosphatase activity"/>
    <property type="evidence" value="ECO:0007669"/>
    <property type="project" value="TreeGrafter"/>
</dbReference>
<dbReference type="AlphaFoldDB" id="X1IRQ8"/>
<proteinExistence type="predicted"/>
<keyword evidence="6" id="KW-0378">Hydrolase</keyword>
<evidence type="ECO:0000313" key="9">
    <source>
        <dbReference type="EMBL" id="GAH85131.1"/>
    </source>
</evidence>
<dbReference type="InterPro" id="IPR036412">
    <property type="entry name" value="HAD-like_sf"/>
</dbReference>
<feature type="non-terminal residue" evidence="9">
    <location>
        <position position="1"/>
    </location>
</feature>
<dbReference type="GO" id="GO:0000287">
    <property type="term" value="F:magnesium ion binding"/>
    <property type="evidence" value="ECO:0007669"/>
    <property type="project" value="TreeGrafter"/>
</dbReference>
<keyword evidence="5" id="KW-0479">Metal-binding</keyword>
<organism evidence="9">
    <name type="scientific">marine sediment metagenome</name>
    <dbReference type="NCBI Taxonomy" id="412755"/>
    <lineage>
        <taxon>unclassified sequences</taxon>
        <taxon>metagenomes</taxon>
        <taxon>ecological metagenomes</taxon>
    </lineage>
</organism>
<dbReference type="EC" id="3.1.3.3" evidence="3"/>
<dbReference type="PANTHER" id="PTHR43344:SF2">
    <property type="entry name" value="PHOSPHOSERINE PHOSPHATASE"/>
    <property type="match status" value="1"/>
</dbReference>
<comment type="pathway">
    <text evidence="2">Amino-acid biosynthesis; L-serine biosynthesis; L-serine from 3-phospho-D-glycerate: step 3/3.</text>
</comment>
<evidence type="ECO:0000256" key="8">
    <source>
        <dbReference type="ARBA" id="ARBA00023299"/>
    </source>
</evidence>